<dbReference type="InterPro" id="IPR003594">
    <property type="entry name" value="HATPase_dom"/>
</dbReference>
<keyword evidence="11" id="KW-0472">Membrane</keyword>
<dbReference type="SMART" id="SM00028">
    <property type="entry name" value="TPR"/>
    <property type="match status" value="6"/>
</dbReference>
<evidence type="ECO:0000313" key="14">
    <source>
        <dbReference type="EMBL" id="RAR47573.1"/>
    </source>
</evidence>
<dbReference type="AlphaFoldDB" id="A0A328WN84"/>
<keyword evidence="12" id="KW-0732">Signal</keyword>
<dbReference type="Gene3D" id="1.25.40.10">
    <property type="entry name" value="Tetratricopeptide repeat domain"/>
    <property type="match status" value="2"/>
</dbReference>
<keyword evidence="10" id="KW-0175">Coiled coil</keyword>
<comment type="catalytic activity">
    <reaction evidence="1">
        <text>ATP + protein L-histidine = ADP + protein N-phospho-L-histidine.</text>
        <dbReference type="EC" id="2.7.13.3"/>
    </reaction>
</comment>
<dbReference type="InterPro" id="IPR036890">
    <property type="entry name" value="HATPase_C_sf"/>
</dbReference>
<dbReference type="GO" id="GO:0005524">
    <property type="term" value="F:ATP binding"/>
    <property type="evidence" value="ECO:0007669"/>
    <property type="project" value="UniProtKB-KW"/>
</dbReference>
<keyword evidence="3" id="KW-0597">Phosphoprotein</keyword>
<evidence type="ECO:0000313" key="15">
    <source>
        <dbReference type="Proteomes" id="UP000249518"/>
    </source>
</evidence>
<keyword evidence="7" id="KW-0067">ATP-binding</keyword>
<feature type="domain" description="Histidine kinase" evidence="13">
    <location>
        <begin position="545"/>
        <end position="631"/>
    </location>
</feature>
<evidence type="ECO:0000256" key="3">
    <source>
        <dbReference type="ARBA" id="ARBA00022553"/>
    </source>
</evidence>
<dbReference type="PROSITE" id="PS50293">
    <property type="entry name" value="TPR_REGION"/>
    <property type="match status" value="1"/>
</dbReference>
<dbReference type="GO" id="GO:0046983">
    <property type="term" value="F:protein dimerization activity"/>
    <property type="evidence" value="ECO:0007669"/>
    <property type="project" value="InterPro"/>
</dbReference>
<evidence type="ECO:0000259" key="13">
    <source>
        <dbReference type="PROSITE" id="PS50109"/>
    </source>
</evidence>
<dbReference type="SUPFAM" id="SSF55874">
    <property type="entry name" value="ATPase domain of HSP90 chaperone/DNA topoisomerase II/histidine kinase"/>
    <property type="match status" value="1"/>
</dbReference>
<feature type="repeat" description="TPR" evidence="9">
    <location>
        <begin position="183"/>
        <end position="216"/>
    </location>
</feature>
<dbReference type="Pfam" id="PF13181">
    <property type="entry name" value="TPR_8"/>
    <property type="match status" value="2"/>
</dbReference>
<evidence type="ECO:0000256" key="12">
    <source>
        <dbReference type="SAM" id="SignalP"/>
    </source>
</evidence>
<evidence type="ECO:0000256" key="6">
    <source>
        <dbReference type="ARBA" id="ARBA00022777"/>
    </source>
</evidence>
<feature type="repeat" description="TPR" evidence="9">
    <location>
        <begin position="223"/>
        <end position="256"/>
    </location>
</feature>
<dbReference type="Pfam" id="PF02518">
    <property type="entry name" value="HATPase_c"/>
    <property type="match status" value="1"/>
</dbReference>
<dbReference type="Gene3D" id="1.20.5.1930">
    <property type="match status" value="1"/>
</dbReference>
<keyword evidence="9" id="KW-0802">TPR repeat</keyword>
<evidence type="ECO:0000256" key="4">
    <source>
        <dbReference type="ARBA" id="ARBA00022679"/>
    </source>
</evidence>
<feature type="transmembrane region" description="Helical" evidence="11">
    <location>
        <begin position="381"/>
        <end position="400"/>
    </location>
</feature>
<sequence length="631" mass="71954">MIQYRILCFFLFVFISTFAQVKEDKAVDDLNVKALKTYPSNSREAIQLLQKAEKIAKSKNLQLSLAYTYNNRGIVTRVIGDYPKAIDYSKMALSLTKDELIVASSHNNIGACQRNLGLFEASLRSFLAALKIYDAKKDFLNQAIINNNLGLVYKSLGVIEKAKTYHQRAIEAYQKLNHKKGLSEAYNNLAIVYVEEDNLEQALSYFKKSLDFEIQLNDKRGMAESFNNVGGVYYYLEQTDSAVIYFNKALKTEYSNRNFAGLASSYNNIGDVHLYKEDYNAAKKCFDSAFFYANKSKSSFDIENTLNYYAMLYEAKNDYKMASEFYKKKGVFQDSIQKLSNVKQLQELETKYQTAKKDTEIAKNRAELAENELKIKQKNTIIFGSLGFAFVLGLLGYLLYNQQKIKNNQLIKEVELKAALVKIETQNKLQEQRLQISRDLHDNIGSQLTFIISSIDNLKYFDIAKEKLVSKFDNISGFTKNTITELRDTIWAMNKNAISVEDLQIRITNFIDNAQLATHGISFDFSIEDSVNAAHEFSSVEGMNIYRIIQESVNNAVKYANASQIKILLKQENNKMIFSIKDNGIGFSESEIELGNGLNNMKKRALELNANFKIISEKEKGTTVLIEKEIS</sequence>
<dbReference type="PROSITE" id="PS50005">
    <property type="entry name" value="TPR"/>
    <property type="match status" value="3"/>
</dbReference>
<dbReference type="PANTHER" id="PTHR24421:SF10">
    <property type="entry name" value="NITRATE_NITRITE SENSOR PROTEIN NARQ"/>
    <property type="match status" value="1"/>
</dbReference>
<feature type="repeat" description="TPR" evidence="9">
    <location>
        <begin position="66"/>
        <end position="99"/>
    </location>
</feature>
<organism evidence="14 15">
    <name type="scientific">Flavobacterium lacus</name>
    <dbReference type="NCBI Taxonomy" id="1353778"/>
    <lineage>
        <taxon>Bacteria</taxon>
        <taxon>Pseudomonadati</taxon>
        <taxon>Bacteroidota</taxon>
        <taxon>Flavobacteriia</taxon>
        <taxon>Flavobacteriales</taxon>
        <taxon>Flavobacteriaceae</taxon>
        <taxon>Flavobacterium</taxon>
    </lineage>
</organism>
<evidence type="ECO:0000256" key="1">
    <source>
        <dbReference type="ARBA" id="ARBA00000085"/>
    </source>
</evidence>
<keyword evidence="8" id="KW-0902">Two-component regulatory system</keyword>
<reference evidence="14 15" key="1">
    <citation type="submission" date="2018-06" db="EMBL/GenBank/DDBJ databases">
        <title>Genomic Encyclopedia of Type Strains, Phase III (KMG-III): the genomes of soil and plant-associated and newly described type strains.</title>
        <authorList>
            <person name="Whitman W."/>
        </authorList>
    </citation>
    <scope>NUCLEOTIDE SEQUENCE [LARGE SCALE GENOMIC DNA]</scope>
    <source>
        <strain evidence="14 15">CGMCC 1.12504</strain>
    </source>
</reference>
<comment type="caution">
    <text evidence="14">The sequence shown here is derived from an EMBL/GenBank/DDBJ whole genome shotgun (WGS) entry which is preliminary data.</text>
</comment>
<dbReference type="SUPFAM" id="SSF48452">
    <property type="entry name" value="TPR-like"/>
    <property type="match status" value="2"/>
</dbReference>
<keyword evidence="4" id="KW-0808">Transferase</keyword>
<evidence type="ECO:0000256" key="5">
    <source>
        <dbReference type="ARBA" id="ARBA00022741"/>
    </source>
</evidence>
<dbReference type="PANTHER" id="PTHR24421">
    <property type="entry name" value="NITRATE/NITRITE SENSOR PROTEIN NARX-RELATED"/>
    <property type="match status" value="1"/>
</dbReference>
<keyword evidence="15" id="KW-1185">Reference proteome</keyword>
<dbReference type="Pfam" id="PF07730">
    <property type="entry name" value="HisKA_3"/>
    <property type="match status" value="1"/>
</dbReference>
<evidence type="ECO:0000256" key="11">
    <source>
        <dbReference type="SAM" id="Phobius"/>
    </source>
</evidence>
<protein>
    <recommendedName>
        <fullName evidence="2">histidine kinase</fullName>
        <ecNumber evidence="2">2.7.13.3</ecNumber>
    </recommendedName>
</protein>
<evidence type="ECO:0000256" key="10">
    <source>
        <dbReference type="SAM" id="Coils"/>
    </source>
</evidence>
<keyword evidence="5" id="KW-0547">Nucleotide-binding</keyword>
<dbReference type="GO" id="GO:0000155">
    <property type="term" value="F:phosphorelay sensor kinase activity"/>
    <property type="evidence" value="ECO:0007669"/>
    <property type="project" value="InterPro"/>
</dbReference>
<keyword evidence="11" id="KW-0812">Transmembrane</keyword>
<dbReference type="OrthoDB" id="9778366at2"/>
<feature type="signal peptide" evidence="12">
    <location>
        <begin position="1"/>
        <end position="19"/>
    </location>
</feature>
<dbReference type="GO" id="GO:0016020">
    <property type="term" value="C:membrane"/>
    <property type="evidence" value="ECO:0007669"/>
    <property type="project" value="InterPro"/>
</dbReference>
<accession>A0A328WN84</accession>
<gene>
    <name evidence="14" type="ORF">B0I10_10875</name>
</gene>
<dbReference type="PROSITE" id="PS50109">
    <property type="entry name" value="HIS_KIN"/>
    <property type="match status" value="1"/>
</dbReference>
<dbReference type="InterPro" id="IPR019734">
    <property type="entry name" value="TPR_rpt"/>
</dbReference>
<evidence type="ECO:0000256" key="9">
    <source>
        <dbReference type="PROSITE-ProRule" id="PRU00339"/>
    </source>
</evidence>
<dbReference type="InterPro" id="IPR050482">
    <property type="entry name" value="Sensor_HK_TwoCompSys"/>
</dbReference>
<dbReference type="InterPro" id="IPR005467">
    <property type="entry name" value="His_kinase_dom"/>
</dbReference>
<dbReference type="InterPro" id="IPR011712">
    <property type="entry name" value="Sig_transdc_His_kin_sub3_dim/P"/>
</dbReference>
<dbReference type="Gene3D" id="3.30.565.10">
    <property type="entry name" value="Histidine kinase-like ATPase, C-terminal domain"/>
    <property type="match status" value="1"/>
</dbReference>
<evidence type="ECO:0000256" key="2">
    <source>
        <dbReference type="ARBA" id="ARBA00012438"/>
    </source>
</evidence>
<dbReference type="CDD" id="cd16917">
    <property type="entry name" value="HATPase_UhpB-NarQ-NarX-like"/>
    <property type="match status" value="1"/>
</dbReference>
<dbReference type="Proteomes" id="UP000249518">
    <property type="component" value="Unassembled WGS sequence"/>
</dbReference>
<dbReference type="RefSeq" id="WP_112086252.1">
    <property type="nucleotide sequence ID" value="NZ_QLSV01000008.1"/>
</dbReference>
<keyword evidence="6 14" id="KW-0418">Kinase</keyword>
<proteinExistence type="predicted"/>
<feature type="coiled-coil region" evidence="10">
    <location>
        <begin position="345"/>
        <end position="379"/>
    </location>
</feature>
<name>A0A328WN84_9FLAO</name>
<evidence type="ECO:0000256" key="7">
    <source>
        <dbReference type="ARBA" id="ARBA00022840"/>
    </source>
</evidence>
<dbReference type="InterPro" id="IPR011990">
    <property type="entry name" value="TPR-like_helical_dom_sf"/>
</dbReference>
<dbReference type="Pfam" id="PF13424">
    <property type="entry name" value="TPR_12"/>
    <property type="match status" value="1"/>
</dbReference>
<keyword evidence="11" id="KW-1133">Transmembrane helix</keyword>
<dbReference type="EC" id="2.7.13.3" evidence="2"/>
<dbReference type="EMBL" id="QLSV01000008">
    <property type="protein sequence ID" value="RAR47573.1"/>
    <property type="molecule type" value="Genomic_DNA"/>
</dbReference>
<feature type="chain" id="PRO_5016338773" description="histidine kinase" evidence="12">
    <location>
        <begin position="20"/>
        <end position="631"/>
    </location>
</feature>
<evidence type="ECO:0000256" key="8">
    <source>
        <dbReference type="ARBA" id="ARBA00023012"/>
    </source>
</evidence>